<evidence type="ECO:0000256" key="3">
    <source>
        <dbReference type="ARBA" id="ARBA00022670"/>
    </source>
</evidence>
<dbReference type="GO" id="GO:0006508">
    <property type="term" value="P:proteolysis"/>
    <property type="evidence" value="ECO:0007669"/>
    <property type="project" value="UniProtKB-KW"/>
</dbReference>
<dbReference type="RefSeq" id="WP_142033753.1">
    <property type="nucleotide sequence ID" value="NZ_JBHTGS010000002.1"/>
</dbReference>
<organism evidence="10 11">
    <name type="scientific">Stackebrandtia endophytica</name>
    <dbReference type="NCBI Taxonomy" id="1496996"/>
    <lineage>
        <taxon>Bacteria</taxon>
        <taxon>Bacillati</taxon>
        <taxon>Actinomycetota</taxon>
        <taxon>Actinomycetes</taxon>
        <taxon>Glycomycetales</taxon>
        <taxon>Glycomycetaceae</taxon>
        <taxon>Stackebrandtia</taxon>
    </lineage>
</organism>
<dbReference type="GO" id="GO:0004252">
    <property type="term" value="F:serine-type endopeptidase activity"/>
    <property type="evidence" value="ECO:0007669"/>
    <property type="project" value="InterPro"/>
</dbReference>
<reference evidence="10 11" key="1">
    <citation type="submission" date="2019-06" db="EMBL/GenBank/DDBJ databases">
        <title>Sequencing the genomes of 1000 actinobacteria strains.</title>
        <authorList>
            <person name="Klenk H.-P."/>
        </authorList>
    </citation>
    <scope>NUCLEOTIDE SEQUENCE [LARGE SCALE GENOMIC DNA]</scope>
    <source>
        <strain evidence="10 11">DSM 45928</strain>
    </source>
</reference>
<evidence type="ECO:0000256" key="8">
    <source>
        <dbReference type="SAM" id="Phobius"/>
    </source>
</evidence>
<feature type="transmembrane region" description="Helical" evidence="8">
    <location>
        <begin position="73"/>
        <end position="90"/>
    </location>
</feature>
<evidence type="ECO:0000256" key="1">
    <source>
        <dbReference type="ARBA" id="ARBA00004141"/>
    </source>
</evidence>
<feature type="transmembrane region" description="Helical" evidence="8">
    <location>
        <begin position="188"/>
        <end position="207"/>
    </location>
</feature>
<dbReference type="PANTHER" id="PTHR43066:SF1">
    <property type="entry name" value="RHOMBOID PROTEIN 2"/>
    <property type="match status" value="1"/>
</dbReference>
<dbReference type="Pfam" id="PF01694">
    <property type="entry name" value="Rhomboid"/>
    <property type="match status" value="1"/>
</dbReference>
<feature type="domain" description="Peptidase S54 rhomboid" evidence="9">
    <location>
        <begin position="79"/>
        <end position="208"/>
    </location>
</feature>
<comment type="similarity">
    <text evidence="2">Belongs to the peptidase S54 family.</text>
</comment>
<dbReference type="SUPFAM" id="SSF144091">
    <property type="entry name" value="Rhomboid-like"/>
    <property type="match status" value="1"/>
</dbReference>
<keyword evidence="5" id="KW-0378">Hydrolase</keyword>
<feature type="transmembrane region" description="Helical" evidence="8">
    <location>
        <begin position="33"/>
        <end position="53"/>
    </location>
</feature>
<feature type="transmembrane region" description="Helical" evidence="8">
    <location>
        <begin position="136"/>
        <end position="157"/>
    </location>
</feature>
<dbReference type="Proteomes" id="UP000317043">
    <property type="component" value="Unassembled WGS sequence"/>
</dbReference>
<evidence type="ECO:0000256" key="6">
    <source>
        <dbReference type="ARBA" id="ARBA00022989"/>
    </source>
</evidence>
<sequence>MASFRDSLDDQKAVTVTLTPPPAATPTRQRSRLATVIIVWLSIIAALWLIEVVDYLLPADLDRYGVMPRDPGYLLHIPLVPLLHAGFDHLSANTLPLLVLGFLTAMAGLSRFGIASALIIAVSGLGVWIFEDAHTITVGASGLVFGYFGYLVAGGAFNRRMLDIVIALVVVVLYGSILWGVLPAQPGISWLGHSFGLIGGVLAAWLLRVRRPNGNPT</sequence>
<dbReference type="GO" id="GO:0016020">
    <property type="term" value="C:membrane"/>
    <property type="evidence" value="ECO:0007669"/>
    <property type="project" value="UniProtKB-SubCell"/>
</dbReference>
<proteinExistence type="inferred from homology"/>
<evidence type="ECO:0000313" key="10">
    <source>
        <dbReference type="EMBL" id="TQL74553.1"/>
    </source>
</evidence>
<keyword evidence="4 8" id="KW-0812">Transmembrane</keyword>
<evidence type="ECO:0000313" key="11">
    <source>
        <dbReference type="Proteomes" id="UP000317043"/>
    </source>
</evidence>
<dbReference type="AlphaFoldDB" id="A0A543APP8"/>
<dbReference type="Gene3D" id="1.20.1540.10">
    <property type="entry name" value="Rhomboid-like"/>
    <property type="match status" value="1"/>
</dbReference>
<keyword evidence="6 8" id="KW-1133">Transmembrane helix</keyword>
<evidence type="ECO:0000256" key="7">
    <source>
        <dbReference type="ARBA" id="ARBA00023136"/>
    </source>
</evidence>
<dbReference type="PANTHER" id="PTHR43066">
    <property type="entry name" value="RHOMBOID-RELATED PROTEIN"/>
    <property type="match status" value="1"/>
</dbReference>
<accession>A0A543APP8</accession>
<evidence type="ECO:0000259" key="9">
    <source>
        <dbReference type="Pfam" id="PF01694"/>
    </source>
</evidence>
<dbReference type="InterPro" id="IPR035952">
    <property type="entry name" value="Rhomboid-like_sf"/>
</dbReference>
<evidence type="ECO:0000256" key="2">
    <source>
        <dbReference type="ARBA" id="ARBA00009045"/>
    </source>
</evidence>
<gene>
    <name evidence="10" type="ORF">FB566_0038</name>
</gene>
<keyword evidence="7 8" id="KW-0472">Membrane</keyword>
<feature type="transmembrane region" description="Helical" evidence="8">
    <location>
        <begin position="97"/>
        <end position="130"/>
    </location>
</feature>
<dbReference type="EMBL" id="VFOW01000001">
    <property type="protein sequence ID" value="TQL74553.1"/>
    <property type="molecule type" value="Genomic_DNA"/>
</dbReference>
<dbReference type="OrthoDB" id="465874at2"/>
<evidence type="ECO:0000256" key="5">
    <source>
        <dbReference type="ARBA" id="ARBA00022801"/>
    </source>
</evidence>
<name>A0A543APP8_9ACTN</name>
<dbReference type="InParanoid" id="A0A543APP8"/>
<dbReference type="InterPro" id="IPR022764">
    <property type="entry name" value="Peptidase_S54_rhomboid_dom"/>
</dbReference>
<protein>
    <submittedName>
        <fullName evidence="10">Membrane associated rhomboid family serine protease</fullName>
    </submittedName>
</protein>
<feature type="transmembrane region" description="Helical" evidence="8">
    <location>
        <begin position="164"/>
        <end position="182"/>
    </location>
</feature>
<keyword evidence="11" id="KW-1185">Reference proteome</keyword>
<evidence type="ECO:0000256" key="4">
    <source>
        <dbReference type="ARBA" id="ARBA00022692"/>
    </source>
</evidence>
<keyword evidence="3 10" id="KW-0645">Protease</keyword>
<comment type="subcellular location">
    <subcellularLocation>
        <location evidence="1">Membrane</location>
        <topology evidence="1">Multi-pass membrane protein</topology>
    </subcellularLocation>
</comment>
<comment type="caution">
    <text evidence="10">The sequence shown here is derived from an EMBL/GenBank/DDBJ whole genome shotgun (WGS) entry which is preliminary data.</text>
</comment>